<sequence>MSPDDETRPTEFPVGLEADGVNTNDVLKLMASTQLVSPEYETRPTKLFVGLEVDGVNMII</sequence>
<name>A0A843WAL4_COLES</name>
<dbReference type="AlphaFoldDB" id="A0A843WAL4"/>
<dbReference type="Proteomes" id="UP000652761">
    <property type="component" value="Unassembled WGS sequence"/>
</dbReference>
<evidence type="ECO:0000313" key="1">
    <source>
        <dbReference type="EMBL" id="MQM04906.1"/>
    </source>
</evidence>
<dbReference type="EMBL" id="NMUH01003307">
    <property type="protein sequence ID" value="MQM04906.1"/>
    <property type="molecule type" value="Genomic_DNA"/>
</dbReference>
<comment type="caution">
    <text evidence="1">The sequence shown here is derived from an EMBL/GenBank/DDBJ whole genome shotgun (WGS) entry which is preliminary data.</text>
</comment>
<reference evidence="1" key="1">
    <citation type="submission" date="2017-07" db="EMBL/GenBank/DDBJ databases">
        <title>Taro Niue Genome Assembly and Annotation.</title>
        <authorList>
            <person name="Atibalentja N."/>
            <person name="Keating K."/>
            <person name="Fields C.J."/>
        </authorList>
    </citation>
    <scope>NUCLEOTIDE SEQUENCE</scope>
    <source>
        <strain evidence="1">Niue_2</strain>
        <tissue evidence="1">Leaf</tissue>
    </source>
</reference>
<evidence type="ECO:0000313" key="2">
    <source>
        <dbReference type="Proteomes" id="UP000652761"/>
    </source>
</evidence>
<accession>A0A843WAL4</accession>
<proteinExistence type="predicted"/>
<keyword evidence="2" id="KW-1185">Reference proteome</keyword>
<protein>
    <submittedName>
        <fullName evidence="1">Uncharacterized protein</fullName>
    </submittedName>
</protein>
<organism evidence="1 2">
    <name type="scientific">Colocasia esculenta</name>
    <name type="common">Wild taro</name>
    <name type="synonym">Arum esculentum</name>
    <dbReference type="NCBI Taxonomy" id="4460"/>
    <lineage>
        <taxon>Eukaryota</taxon>
        <taxon>Viridiplantae</taxon>
        <taxon>Streptophyta</taxon>
        <taxon>Embryophyta</taxon>
        <taxon>Tracheophyta</taxon>
        <taxon>Spermatophyta</taxon>
        <taxon>Magnoliopsida</taxon>
        <taxon>Liliopsida</taxon>
        <taxon>Araceae</taxon>
        <taxon>Aroideae</taxon>
        <taxon>Colocasieae</taxon>
        <taxon>Colocasia</taxon>
    </lineage>
</organism>
<gene>
    <name evidence="1" type="ORF">Taro_037701</name>
</gene>